<dbReference type="EMBL" id="CAUOFW020008202">
    <property type="protein sequence ID" value="CAK9181999.1"/>
    <property type="molecule type" value="Genomic_DNA"/>
</dbReference>
<organism evidence="1 2">
    <name type="scientific">Ilex paraguariensis</name>
    <name type="common">yerba mate</name>
    <dbReference type="NCBI Taxonomy" id="185542"/>
    <lineage>
        <taxon>Eukaryota</taxon>
        <taxon>Viridiplantae</taxon>
        <taxon>Streptophyta</taxon>
        <taxon>Embryophyta</taxon>
        <taxon>Tracheophyta</taxon>
        <taxon>Spermatophyta</taxon>
        <taxon>Magnoliopsida</taxon>
        <taxon>eudicotyledons</taxon>
        <taxon>Gunneridae</taxon>
        <taxon>Pentapetalae</taxon>
        <taxon>asterids</taxon>
        <taxon>campanulids</taxon>
        <taxon>Aquifoliales</taxon>
        <taxon>Aquifoliaceae</taxon>
        <taxon>Ilex</taxon>
    </lineage>
</organism>
<gene>
    <name evidence="1" type="ORF">ILEXP_LOCUS52125</name>
</gene>
<proteinExistence type="predicted"/>
<name>A0ABC8UMC2_9AQUA</name>
<evidence type="ECO:0000313" key="2">
    <source>
        <dbReference type="Proteomes" id="UP001642360"/>
    </source>
</evidence>
<accession>A0ABC8UMC2</accession>
<sequence length="169" mass="18844">MTKCQHNPHVVIGQKCTINTVNYRDKMTIIPTLTTTSPPPENSQSPLSAKSNICIWPTAAHSPTELIFLINSFFNLPSLPNTHHHVKQPPARPMYSSLLPPTTSSQAPMQSAAQFHCHPHQSSNNTHTRHTTTHVATARLHYELNYSQALQTKPNLHDMTIPNAHSISH</sequence>
<dbReference type="AlphaFoldDB" id="A0ABC8UMC2"/>
<reference evidence="1 2" key="1">
    <citation type="submission" date="2024-02" db="EMBL/GenBank/DDBJ databases">
        <authorList>
            <person name="Vignale AGUSTIN F."/>
            <person name="Sosa J E."/>
            <person name="Modenutti C."/>
        </authorList>
    </citation>
    <scope>NUCLEOTIDE SEQUENCE [LARGE SCALE GENOMIC DNA]</scope>
</reference>
<dbReference type="Proteomes" id="UP001642360">
    <property type="component" value="Unassembled WGS sequence"/>
</dbReference>
<protein>
    <submittedName>
        <fullName evidence="1">Uncharacterized protein</fullName>
    </submittedName>
</protein>
<keyword evidence="2" id="KW-1185">Reference proteome</keyword>
<evidence type="ECO:0000313" key="1">
    <source>
        <dbReference type="EMBL" id="CAK9181999.1"/>
    </source>
</evidence>
<comment type="caution">
    <text evidence="1">The sequence shown here is derived from an EMBL/GenBank/DDBJ whole genome shotgun (WGS) entry which is preliminary data.</text>
</comment>